<reference evidence="3 4" key="1">
    <citation type="journal article" date="2021" name="Elife">
        <title>Chloroplast acquisition without the gene transfer in kleptoplastic sea slugs, Plakobranchus ocellatus.</title>
        <authorList>
            <person name="Maeda T."/>
            <person name="Takahashi S."/>
            <person name="Yoshida T."/>
            <person name="Shimamura S."/>
            <person name="Takaki Y."/>
            <person name="Nagai Y."/>
            <person name="Toyoda A."/>
            <person name="Suzuki Y."/>
            <person name="Arimoto A."/>
            <person name="Ishii H."/>
            <person name="Satoh N."/>
            <person name="Nishiyama T."/>
            <person name="Hasebe M."/>
            <person name="Maruyama T."/>
            <person name="Minagawa J."/>
            <person name="Obokata J."/>
            <person name="Shigenobu S."/>
        </authorList>
    </citation>
    <scope>NUCLEOTIDE SEQUENCE [LARGE SCALE GENOMIC DNA]</scope>
</reference>
<gene>
    <name evidence="3" type="ORF">PoB_002361800</name>
</gene>
<dbReference type="InterPro" id="IPR050863">
    <property type="entry name" value="CenT-Element_Derived"/>
</dbReference>
<protein>
    <submittedName>
        <fullName evidence="3">Tigger transposable element-derived protein</fullName>
    </submittedName>
</protein>
<dbReference type="Pfam" id="PF03184">
    <property type="entry name" value="DDE_1"/>
    <property type="match status" value="1"/>
</dbReference>
<dbReference type="EMBL" id="BLXT01002730">
    <property type="protein sequence ID" value="GFN97112.1"/>
    <property type="molecule type" value="Genomic_DNA"/>
</dbReference>
<feature type="compositionally biased region" description="Polar residues" evidence="1">
    <location>
        <begin position="217"/>
        <end position="259"/>
    </location>
</feature>
<proteinExistence type="predicted"/>
<dbReference type="InterPro" id="IPR036397">
    <property type="entry name" value="RNaseH_sf"/>
</dbReference>
<dbReference type="Gene3D" id="3.30.420.10">
    <property type="entry name" value="Ribonuclease H-like superfamily/Ribonuclease H"/>
    <property type="match status" value="1"/>
</dbReference>
<evidence type="ECO:0000313" key="3">
    <source>
        <dbReference type="EMBL" id="GFN97112.1"/>
    </source>
</evidence>
<dbReference type="InterPro" id="IPR004875">
    <property type="entry name" value="DDE_SF_endonuclease_dom"/>
</dbReference>
<accession>A0AAV3ZQJ6</accession>
<evidence type="ECO:0000256" key="1">
    <source>
        <dbReference type="SAM" id="MobiDB-lite"/>
    </source>
</evidence>
<dbReference type="GO" id="GO:0005634">
    <property type="term" value="C:nucleus"/>
    <property type="evidence" value="ECO:0007669"/>
    <property type="project" value="TreeGrafter"/>
</dbReference>
<comment type="caution">
    <text evidence="3">The sequence shown here is derived from an EMBL/GenBank/DDBJ whole genome shotgun (WGS) entry which is preliminary data.</text>
</comment>
<dbReference type="GO" id="GO:0003677">
    <property type="term" value="F:DNA binding"/>
    <property type="evidence" value="ECO:0007669"/>
    <property type="project" value="TreeGrafter"/>
</dbReference>
<organism evidence="3 4">
    <name type="scientific">Plakobranchus ocellatus</name>
    <dbReference type="NCBI Taxonomy" id="259542"/>
    <lineage>
        <taxon>Eukaryota</taxon>
        <taxon>Metazoa</taxon>
        <taxon>Spiralia</taxon>
        <taxon>Lophotrochozoa</taxon>
        <taxon>Mollusca</taxon>
        <taxon>Gastropoda</taxon>
        <taxon>Heterobranchia</taxon>
        <taxon>Euthyneura</taxon>
        <taxon>Panpulmonata</taxon>
        <taxon>Sacoglossa</taxon>
        <taxon>Placobranchoidea</taxon>
        <taxon>Plakobranchidae</taxon>
        <taxon>Plakobranchus</taxon>
    </lineage>
</organism>
<sequence length="350" mass="39668">MVSQEKGSTVTFCGAVNAVGNSIPPFLIFPRVNVQEHWEMMSPPGTKCDGHLKATGWMTSENFHQFLQHFERHAKPTASRPVLLILDNHASHCSEAVITFCKENHITLLSFPPHCSHEMKPLDVSVYGPFQNFYDYAIEKWCKDPQNAGKQMSIHSVPQMVSYAFPKAFTPTNIMAGFRATGIFPMDRNIFPDNKFLPTYSTDKPEPVVLPPNQPPTSSAKHPQNQPSTSSAEHPQNQPSTSSAEQSQNQPFTSSPSQPTLQGSFLLKKFAPSPKWLLGLRAKNNAKQGSQQFLPSLLKSNRVVLEMLWWLRLLIRKGNLIMTLTMMTRRTLLSSPFWRVWIRWRKRPAK</sequence>
<feature type="region of interest" description="Disordered" evidence="1">
    <location>
        <begin position="202"/>
        <end position="259"/>
    </location>
</feature>
<feature type="domain" description="DDE-1" evidence="2">
    <location>
        <begin position="10"/>
        <end position="178"/>
    </location>
</feature>
<keyword evidence="4" id="KW-1185">Reference proteome</keyword>
<evidence type="ECO:0000259" key="2">
    <source>
        <dbReference type="Pfam" id="PF03184"/>
    </source>
</evidence>
<dbReference type="PANTHER" id="PTHR19303">
    <property type="entry name" value="TRANSPOSON"/>
    <property type="match status" value="1"/>
</dbReference>
<dbReference type="PANTHER" id="PTHR19303:SF71">
    <property type="entry name" value="ZINC FINGER PHD-TYPE DOMAIN-CONTAINING PROTEIN"/>
    <property type="match status" value="1"/>
</dbReference>
<dbReference type="Proteomes" id="UP000735302">
    <property type="component" value="Unassembled WGS sequence"/>
</dbReference>
<name>A0AAV3ZQJ6_9GAST</name>
<evidence type="ECO:0000313" key="4">
    <source>
        <dbReference type="Proteomes" id="UP000735302"/>
    </source>
</evidence>
<dbReference type="AlphaFoldDB" id="A0AAV3ZQJ6"/>